<dbReference type="AlphaFoldDB" id="D4DV59"/>
<accession>D4DV59</accession>
<proteinExistence type="predicted"/>
<evidence type="ECO:0000313" key="1">
    <source>
        <dbReference type="EMBL" id="EFE48236.1"/>
    </source>
</evidence>
<protein>
    <submittedName>
        <fullName evidence="1">Uncharacterized protein</fullName>
    </submittedName>
</protein>
<name>D4DV59_NEIEG</name>
<dbReference type="Proteomes" id="UP000005536">
    <property type="component" value="Unassembled WGS sequence"/>
</dbReference>
<evidence type="ECO:0000313" key="2">
    <source>
        <dbReference type="Proteomes" id="UP000005536"/>
    </source>
</evidence>
<organism evidence="1 2">
    <name type="scientific">Neisseria elongata subsp. glycolytica ATCC 29315</name>
    <dbReference type="NCBI Taxonomy" id="546263"/>
    <lineage>
        <taxon>Bacteria</taxon>
        <taxon>Pseudomonadati</taxon>
        <taxon>Pseudomonadota</taxon>
        <taxon>Betaproteobacteria</taxon>
        <taxon>Neisseriales</taxon>
        <taxon>Neisseriaceae</taxon>
        <taxon>Neisseria</taxon>
    </lineage>
</organism>
<comment type="caution">
    <text evidence="1">The sequence shown here is derived from an EMBL/GenBank/DDBJ whole genome shotgun (WGS) entry which is preliminary data.</text>
</comment>
<sequence>MRGRLKARLQQSLQSKQGVLQNLCCIQIKFSISILVLPAVRNRQGRHLYFHRS</sequence>
<gene>
    <name evidence="1" type="ORF">NEIELOOT_02975</name>
</gene>
<dbReference type="EMBL" id="ADBF01000257">
    <property type="protein sequence ID" value="EFE48236.1"/>
    <property type="molecule type" value="Genomic_DNA"/>
</dbReference>
<reference evidence="1 2" key="1">
    <citation type="submission" date="2010-02" db="EMBL/GenBank/DDBJ databases">
        <authorList>
            <person name="Weinstock G."/>
            <person name="Sodergren E."/>
            <person name="Clifton S."/>
            <person name="Fulton L."/>
            <person name="Fulton B."/>
            <person name="Courtney L."/>
            <person name="Fronick C."/>
            <person name="Harrison M."/>
            <person name="Strong C."/>
            <person name="Farmer C."/>
            <person name="Delahaunty K."/>
            <person name="Markovic C."/>
            <person name="Hall O."/>
            <person name="Minx P."/>
            <person name="Tomlinson C."/>
            <person name="Mitreva M."/>
            <person name="Nelson J."/>
            <person name="Hou S."/>
            <person name="Wollam A."/>
            <person name="Pepin K.H."/>
            <person name="Johnson M."/>
            <person name="Bhonagiri V."/>
            <person name="Zhang X."/>
            <person name="Suruliraj S."/>
            <person name="Warren W."/>
            <person name="Chinwalla A."/>
            <person name="Mardis E.R."/>
            <person name="Wilson R.K."/>
        </authorList>
    </citation>
    <scope>NUCLEOTIDE SEQUENCE [LARGE SCALE GENOMIC DNA]</scope>
    <source>
        <strain evidence="1 2">ATCC 29315</strain>
    </source>
</reference>